<organism evidence="1 2">
    <name type="scientific">Baudoinia panamericana (strain UAMH 10762)</name>
    <name type="common">Angels' share fungus</name>
    <name type="synonym">Baudoinia compniacensis (strain UAMH 10762)</name>
    <dbReference type="NCBI Taxonomy" id="717646"/>
    <lineage>
        <taxon>Eukaryota</taxon>
        <taxon>Fungi</taxon>
        <taxon>Dikarya</taxon>
        <taxon>Ascomycota</taxon>
        <taxon>Pezizomycotina</taxon>
        <taxon>Dothideomycetes</taxon>
        <taxon>Dothideomycetidae</taxon>
        <taxon>Mycosphaerellales</taxon>
        <taxon>Teratosphaeriaceae</taxon>
        <taxon>Baudoinia</taxon>
    </lineage>
</organism>
<sequence>MVSGGVSTIGRVLHLHNIYMLRSNTVCLQCLLIRVSNEQQQLLGSFRPLKGCIGKHTRFVRSNPARKVPNAGQRCE</sequence>
<dbReference type="AlphaFoldDB" id="M2N6Y6"/>
<dbReference type="RefSeq" id="XP_007678520.1">
    <property type="nucleotide sequence ID" value="XM_007680330.1"/>
</dbReference>
<dbReference type="KEGG" id="bcom:BAUCODRAFT_564236"/>
<protein>
    <submittedName>
        <fullName evidence="1">Uncharacterized protein</fullName>
    </submittedName>
</protein>
<proteinExistence type="predicted"/>
<accession>M2N6Y6</accession>
<dbReference type="EMBL" id="KB445558">
    <property type="protein sequence ID" value="EMC94849.1"/>
    <property type="molecule type" value="Genomic_DNA"/>
</dbReference>
<evidence type="ECO:0000313" key="2">
    <source>
        <dbReference type="Proteomes" id="UP000011761"/>
    </source>
</evidence>
<reference evidence="1 2" key="1">
    <citation type="journal article" date="2012" name="PLoS Pathog.">
        <title>Diverse lifestyles and strategies of plant pathogenesis encoded in the genomes of eighteen Dothideomycetes fungi.</title>
        <authorList>
            <person name="Ohm R.A."/>
            <person name="Feau N."/>
            <person name="Henrissat B."/>
            <person name="Schoch C.L."/>
            <person name="Horwitz B.A."/>
            <person name="Barry K.W."/>
            <person name="Condon B.J."/>
            <person name="Copeland A.C."/>
            <person name="Dhillon B."/>
            <person name="Glaser F."/>
            <person name="Hesse C.N."/>
            <person name="Kosti I."/>
            <person name="LaButti K."/>
            <person name="Lindquist E.A."/>
            <person name="Lucas S."/>
            <person name="Salamov A.A."/>
            <person name="Bradshaw R.E."/>
            <person name="Ciuffetti L."/>
            <person name="Hamelin R.C."/>
            <person name="Kema G.H.J."/>
            <person name="Lawrence C."/>
            <person name="Scott J.A."/>
            <person name="Spatafora J.W."/>
            <person name="Turgeon B.G."/>
            <person name="de Wit P.J.G.M."/>
            <person name="Zhong S."/>
            <person name="Goodwin S.B."/>
            <person name="Grigoriev I.V."/>
        </authorList>
    </citation>
    <scope>NUCLEOTIDE SEQUENCE [LARGE SCALE GENOMIC DNA]</scope>
    <source>
        <strain evidence="1 2">UAMH 10762</strain>
    </source>
</reference>
<gene>
    <name evidence="1" type="ORF">BAUCODRAFT_564236</name>
</gene>
<dbReference type="HOGENOM" id="CLU_2654115_0_0_1"/>
<dbReference type="GeneID" id="19115532"/>
<evidence type="ECO:0000313" key="1">
    <source>
        <dbReference type="EMBL" id="EMC94849.1"/>
    </source>
</evidence>
<dbReference type="Proteomes" id="UP000011761">
    <property type="component" value="Unassembled WGS sequence"/>
</dbReference>
<name>M2N6Y6_BAUPA</name>
<keyword evidence="2" id="KW-1185">Reference proteome</keyword>